<keyword evidence="2" id="KW-0597">Phosphoprotein</keyword>
<evidence type="ECO:0000256" key="2">
    <source>
        <dbReference type="ARBA" id="ARBA00022553"/>
    </source>
</evidence>
<dbReference type="Pfam" id="PF00550">
    <property type="entry name" value="PP-binding"/>
    <property type="match status" value="1"/>
</dbReference>
<feature type="non-terminal residue" evidence="4">
    <location>
        <position position="68"/>
    </location>
</feature>
<feature type="non-terminal residue" evidence="4">
    <location>
        <position position="1"/>
    </location>
</feature>
<dbReference type="InterPro" id="IPR009081">
    <property type="entry name" value="PP-bd_ACP"/>
</dbReference>
<dbReference type="SUPFAM" id="SSF47336">
    <property type="entry name" value="ACP-like"/>
    <property type="match status" value="1"/>
</dbReference>
<sequence>GEVEVLLAEIWRTVLGVEQVGRHDNFFQLGGHSLLAVTLIERMRRQGLSADVRVLFGQPTVAALAAAV</sequence>
<proteinExistence type="predicted"/>
<protein>
    <submittedName>
        <fullName evidence="4">Phosphopantetheine attachment site family protein</fullName>
    </submittedName>
</protein>
<keyword evidence="1" id="KW-0596">Phosphopantetheine</keyword>
<comment type="caution">
    <text evidence="4">The sequence shown here is derived from an EMBL/GenBank/DDBJ whole genome shotgun (WGS) entry which is preliminary data.</text>
</comment>
<organism evidence="4 5">
    <name type="scientific">Xanthomonas melonis</name>
    <dbReference type="NCBI Taxonomy" id="56456"/>
    <lineage>
        <taxon>Bacteria</taxon>
        <taxon>Pseudomonadati</taxon>
        <taxon>Pseudomonadota</taxon>
        <taxon>Gammaproteobacteria</taxon>
        <taxon>Lysobacterales</taxon>
        <taxon>Lysobacteraceae</taxon>
        <taxon>Xanthomonas</taxon>
    </lineage>
</organism>
<dbReference type="RefSeq" id="WP_230433982.1">
    <property type="nucleotide sequence ID" value="NZ_JAFFQH010000008.1"/>
</dbReference>
<dbReference type="EMBL" id="JAFFQI010000007">
    <property type="protein sequence ID" value="MCD0264881.1"/>
    <property type="molecule type" value="Genomic_DNA"/>
</dbReference>
<evidence type="ECO:0000256" key="1">
    <source>
        <dbReference type="ARBA" id="ARBA00022450"/>
    </source>
</evidence>
<dbReference type="InterPro" id="IPR036736">
    <property type="entry name" value="ACP-like_sf"/>
</dbReference>
<name>A0ABS8NP69_9XANT</name>
<evidence type="ECO:0000259" key="3">
    <source>
        <dbReference type="PROSITE" id="PS50075"/>
    </source>
</evidence>
<reference evidence="4" key="1">
    <citation type="submission" date="2021-02" db="EMBL/GenBank/DDBJ databases">
        <title>Copper resistance gene diversity in local Xanthomonas species at agrochemical polluted sites in Trinidad, Trinidad and Tobago.</title>
        <authorList>
            <person name="Ramnarine S.D.B.J."/>
            <person name="Ramsubhag A."/>
            <person name="Jayaraman J."/>
        </authorList>
    </citation>
    <scope>NUCLEOTIDE SEQUENCE</scope>
    <source>
        <strain evidence="4">CaNP6A</strain>
    </source>
</reference>
<dbReference type="InterPro" id="IPR006162">
    <property type="entry name" value="Ppantetheine_attach_site"/>
</dbReference>
<dbReference type="PANTHER" id="PTHR45527">
    <property type="entry name" value="NONRIBOSOMAL PEPTIDE SYNTHETASE"/>
    <property type="match status" value="1"/>
</dbReference>
<dbReference type="Gene3D" id="1.10.1200.10">
    <property type="entry name" value="ACP-like"/>
    <property type="match status" value="1"/>
</dbReference>
<dbReference type="PROSITE" id="PS50075">
    <property type="entry name" value="CARRIER"/>
    <property type="match status" value="1"/>
</dbReference>
<keyword evidence="5" id="KW-1185">Reference proteome</keyword>
<feature type="domain" description="Carrier" evidence="3">
    <location>
        <begin position="1"/>
        <end position="68"/>
    </location>
</feature>
<dbReference type="PROSITE" id="PS00012">
    <property type="entry name" value="PHOSPHOPANTETHEINE"/>
    <property type="match status" value="1"/>
</dbReference>
<dbReference type="PANTHER" id="PTHR45527:SF1">
    <property type="entry name" value="FATTY ACID SYNTHASE"/>
    <property type="match status" value="1"/>
</dbReference>
<evidence type="ECO:0000313" key="5">
    <source>
        <dbReference type="Proteomes" id="UP001430396"/>
    </source>
</evidence>
<accession>A0ABS8NP69</accession>
<dbReference type="Proteomes" id="UP001430396">
    <property type="component" value="Unassembled WGS sequence"/>
</dbReference>
<evidence type="ECO:0000313" key="4">
    <source>
        <dbReference type="EMBL" id="MCD0264881.1"/>
    </source>
</evidence>
<gene>
    <name evidence="4" type="ORF">JWH11_00035</name>
</gene>